<protein>
    <submittedName>
        <fullName evidence="1">ABC-type uncharacterized transport system YnjBCD ATPase subunit</fullName>
    </submittedName>
</protein>
<evidence type="ECO:0000313" key="2">
    <source>
        <dbReference type="Proteomes" id="UP001519332"/>
    </source>
</evidence>
<accession>A0ABS4TQ45</accession>
<dbReference type="RefSeq" id="WP_209643581.1">
    <property type="nucleotide sequence ID" value="NZ_JAGINW010000001.1"/>
</dbReference>
<comment type="caution">
    <text evidence="1">The sequence shown here is derived from an EMBL/GenBank/DDBJ whole genome shotgun (WGS) entry which is preliminary data.</text>
</comment>
<proteinExistence type="predicted"/>
<evidence type="ECO:0000313" key="1">
    <source>
        <dbReference type="EMBL" id="MBP2326527.1"/>
    </source>
</evidence>
<name>A0ABS4TQ45_9PSEU</name>
<reference evidence="1 2" key="1">
    <citation type="submission" date="2021-03" db="EMBL/GenBank/DDBJ databases">
        <title>Sequencing the genomes of 1000 actinobacteria strains.</title>
        <authorList>
            <person name="Klenk H.-P."/>
        </authorList>
    </citation>
    <scope>NUCLEOTIDE SEQUENCE [LARGE SCALE GENOMIC DNA]</scope>
    <source>
        <strain evidence="1 2">DSM 46670</strain>
    </source>
</reference>
<sequence>MTALIDYARRVAMVADEAAVTAPPDLRGRARRDLATAIRALCRSPLSWADTAVLSGHARVLVLDDTFLLATPLYIEYEHHR</sequence>
<dbReference type="EMBL" id="JAGINW010000001">
    <property type="protein sequence ID" value="MBP2326527.1"/>
    <property type="molecule type" value="Genomic_DNA"/>
</dbReference>
<keyword evidence="2" id="KW-1185">Reference proteome</keyword>
<gene>
    <name evidence="1" type="ORF">JOF56_006912</name>
</gene>
<organism evidence="1 2">
    <name type="scientific">Kibdelosporangium banguiense</name>
    <dbReference type="NCBI Taxonomy" id="1365924"/>
    <lineage>
        <taxon>Bacteria</taxon>
        <taxon>Bacillati</taxon>
        <taxon>Actinomycetota</taxon>
        <taxon>Actinomycetes</taxon>
        <taxon>Pseudonocardiales</taxon>
        <taxon>Pseudonocardiaceae</taxon>
        <taxon>Kibdelosporangium</taxon>
    </lineage>
</organism>
<dbReference type="Proteomes" id="UP001519332">
    <property type="component" value="Unassembled WGS sequence"/>
</dbReference>